<dbReference type="EMBL" id="JAFNEN010000572">
    <property type="protein sequence ID" value="KAG8180251.1"/>
    <property type="molecule type" value="Genomic_DNA"/>
</dbReference>
<proteinExistence type="predicted"/>
<name>A0AAV6U9C9_9ARAC</name>
<accession>A0AAV6U9C9</accession>
<sequence>MNTLTGKRTLNHRQLLKKWILPPLPFDFRNDRHRVNLQCIKRRDNAKTSEDNAHRPPGLLLAEKRNINVPLTSLATIRSQKNSSAEMASLVPIILLILP</sequence>
<organism evidence="1 2">
    <name type="scientific">Oedothorax gibbosus</name>
    <dbReference type="NCBI Taxonomy" id="931172"/>
    <lineage>
        <taxon>Eukaryota</taxon>
        <taxon>Metazoa</taxon>
        <taxon>Ecdysozoa</taxon>
        <taxon>Arthropoda</taxon>
        <taxon>Chelicerata</taxon>
        <taxon>Arachnida</taxon>
        <taxon>Araneae</taxon>
        <taxon>Araneomorphae</taxon>
        <taxon>Entelegynae</taxon>
        <taxon>Araneoidea</taxon>
        <taxon>Linyphiidae</taxon>
        <taxon>Erigoninae</taxon>
        <taxon>Oedothorax</taxon>
    </lineage>
</organism>
<protein>
    <submittedName>
        <fullName evidence="1">Uncharacterized protein</fullName>
    </submittedName>
</protein>
<evidence type="ECO:0000313" key="1">
    <source>
        <dbReference type="EMBL" id="KAG8180251.1"/>
    </source>
</evidence>
<gene>
    <name evidence="1" type="ORF">JTE90_011166</name>
</gene>
<comment type="caution">
    <text evidence="1">The sequence shown here is derived from an EMBL/GenBank/DDBJ whole genome shotgun (WGS) entry which is preliminary data.</text>
</comment>
<evidence type="ECO:0000313" key="2">
    <source>
        <dbReference type="Proteomes" id="UP000827092"/>
    </source>
</evidence>
<dbReference type="AlphaFoldDB" id="A0AAV6U9C9"/>
<keyword evidence="2" id="KW-1185">Reference proteome</keyword>
<dbReference type="Proteomes" id="UP000827092">
    <property type="component" value="Unassembled WGS sequence"/>
</dbReference>
<reference evidence="1 2" key="1">
    <citation type="journal article" date="2022" name="Nat. Ecol. Evol.">
        <title>A masculinizing supergene underlies an exaggerated male reproductive morph in a spider.</title>
        <authorList>
            <person name="Hendrickx F."/>
            <person name="De Corte Z."/>
            <person name="Sonet G."/>
            <person name="Van Belleghem S.M."/>
            <person name="Kostlbacher S."/>
            <person name="Vangestel C."/>
        </authorList>
    </citation>
    <scope>NUCLEOTIDE SEQUENCE [LARGE SCALE GENOMIC DNA]</scope>
    <source>
        <strain evidence="1">W744_W776</strain>
    </source>
</reference>